<organism evidence="8 9">
    <name type="scientific">Anisodus tanguticus</name>
    <dbReference type="NCBI Taxonomy" id="243964"/>
    <lineage>
        <taxon>Eukaryota</taxon>
        <taxon>Viridiplantae</taxon>
        <taxon>Streptophyta</taxon>
        <taxon>Embryophyta</taxon>
        <taxon>Tracheophyta</taxon>
        <taxon>Spermatophyta</taxon>
        <taxon>Magnoliopsida</taxon>
        <taxon>eudicotyledons</taxon>
        <taxon>Gunneridae</taxon>
        <taxon>Pentapetalae</taxon>
        <taxon>asterids</taxon>
        <taxon>lamiids</taxon>
        <taxon>Solanales</taxon>
        <taxon>Solanaceae</taxon>
        <taxon>Solanoideae</taxon>
        <taxon>Hyoscyameae</taxon>
        <taxon>Anisodus</taxon>
    </lineage>
</organism>
<dbReference type="CDD" id="cd10015">
    <property type="entry name" value="BfiI_C_EcoRII_N_B3"/>
    <property type="match status" value="1"/>
</dbReference>
<feature type="region of interest" description="Disordered" evidence="6">
    <location>
        <begin position="525"/>
        <end position="550"/>
    </location>
</feature>
<dbReference type="GO" id="GO:0003700">
    <property type="term" value="F:DNA-binding transcription factor activity"/>
    <property type="evidence" value="ECO:0007669"/>
    <property type="project" value="InterPro"/>
</dbReference>
<feature type="compositionally biased region" description="Basic residues" evidence="6">
    <location>
        <begin position="452"/>
        <end position="472"/>
    </location>
</feature>
<reference evidence="8" key="1">
    <citation type="submission" date="2023-12" db="EMBL/GenBank/DDBJ databases">
        <title>Genome assembly of Anisodus tanguticus.</title>
        <authorList>
            <person name="Wang Y.-J."/>
        </authorList>
    </citation>
    <scope>NUCLEOTIDE SEQUENCE</scope>
    <source>
        <strain evidence="8">KB-2021</strain>
        <tissue evidence="8">Leaf</tissue>
    </source>
</reference>
<feature type="region of interest" description="Disordered" evidence="6">
    <location>
        <begin position="448"/>
        <end position="486"/>
    </location>
</feature>
<name>A0AAE1R3G7_9SOLA</name>
<evidence type="ECO:0000313" key="9">
    <source>
        <dbReference type="Proteomes" id="UP001291623"/>
    </source>
</evidence>
<feature type="domain" description="TF-B3" evidence="7">
    <location>
        <begin position="563"/>
        <end position="665"/>
    </location>
</feature>
<dbReference type="PANTHER" id="PTHR31140">
    <property type="entry name" value="B3 DOMAIN-CONTAINING TRANSCRIPTION FACTOR ABI3"/>
    <property type="match status" value="1"/>
</dbReference>
<evidence type="ECO:0000313" key="8">
    <source>
        <dbReference type="EMBL" id="KAK4344690.1"/>
    </source>
</evidence>
<keyword evidence="9" id="KW-1185">Reference proteome</keyword>
<keyword evidence="3" id="KW-0238">DNA-binding</keyword>
<feature type="compositionally biased region" description="Low complexity" evidence="6">
    <location>
        <begin position="683"/>
        <end position="696"/>
    </location>
</feature>
<dbReference type="InterPro" id="IPR044800">
    <property type="entry name" value="LEC2-like"/>
</dbReference>
<feature type="compositionally biased region" description="Polar residues" evidence="6">
    <location>
        <begin position="474"/>
        <end position="485"/>
    </location>
</feature>
<feature type="compositionally biased region" description="Low complexity" evidence="6">
    <location>
        <begin position="110"/>
        <end position="124"/>
    </location>
</feature>
<gene>
    <name evidence="8" type="ORF">RND71_034866</name>
</gene>
<dbReference type="EMBL" id="JAVYJV010000019">
    <property type="protein sequence ID" value="KAK4344690.1"/>
    <property type="molecule type" value="Genomic_DNA"/>
</dbReference>
<evidence type="ECO:0000256" key="1">
    <source>
        <dbReference type="ARBA" id="ARBA00004123"/>
    </source>
</evidence>
<dbReference type="PANTHER" id="PTHR31140:SF81">
    <property type="entry name" value="B3 DOMAIN-CONTAINING TRANSCRIPTION FACTOR ABI3"/>
    <property type="match status" value="1"/>
</dbReference>
<comment type="subcellular location">
    <subcellularLocation>
        <location evidence="1">Nucleus</location>
    </subcellularLocation>
</comment>
<keyword evidence="2" id="KW-0805">Transcription regulation</keyword>
<evidence type="ECO:0000256" key="5">
    <source>
        <dbReference type="ARBA" id="ARBA00023242"/>
    </source>
</evidence>
<comment type="caution">
    <text evidence="8">The sequence shown here is derived from an EMBL/GenBank/DDBJ whole genome shotgun (WGS) entry which is preliminary data.</text>
</comment>
<dbReference type="AlphaFoldDB" id="A0AAE1R3G7"/>
<dbReference type="Proteomes" id="UP001291623">
    <property type="component" value="Unassembled WGS sequence"/>
</dbReference>
<evidence type="ECO:0000256" key="3">
    <source>
        <dbReference type="ARBA" id="ARBA00023125"/>
    </source>
</evidence>
<dbReference type="GO" id="GO:0003677">
    <property type="term" value="F:DNA binding"/>
    <property type="evidence" value="ECO:0007669"/>
    <property type="project" value="UniProtKB-KW"/>
</dbReference>
<proteinExistence type="predicted"/>
<evidence type="ECO:0000256" key="2">
    <source>
        <dbReference type="ARBA" id="ARBA00023015"/>
    </source>
</evidence>
<dbReference type="InterPro" id="IPR003340">
    <property type="entry name" value="B3_DNA-bd"/>
</dbReference>
<evidence type="ECO:0000256" key="6">
    <source>
        <dbReference type="SAM" id="MobiDB-lite"/>
    </source>
</evidence>
<dbReference type="PROSITE" id="PS50863">
    <property type="entry name" value="B3"/>
    <property type="match status" value="1"/>
</dbReference>
<evidence type="ECO:0000256" key="4">
    <source>
        <dbReference type="ARBA" id="ARBA00023163"/>
    </source>
</evidence>
<dbReference type="GO" id="GO:0005634">
    <property type="term" value="C:nucleus"/>
    <property type="evidence" value="ECO:0007669"/>
    <property type="project" value="UniProtKB-SubCell"/>
</dbReference>
<dbReference type="SMART" id="SM01019">
    <property type="entry name" value="B3"/>
    <property type="match status" value="1"/>
</dbReference>
<feature type="region of interest" description="Disordered" evidence="6">
    <location>
        <begin position="666"/>
        <end position="696"/>
    </location>
</feature>
<dbReference type="InterPro" id="IPR015300">
    <property type="entry name" value="DNA-bd_pseudobarrel_sf"/>
</dbReference>
<protein>
    <recommendedName>
        <fullName evidence="7">TF-B3 domain-containing protein</fullName>
    </recommendedName>
</protein>
<dbReference type="Pfam" id="PF02362">
    <property type="entry name" value="B3"/>
    <property type="match status" value="1"/>
</dbReference>
<keyword evidence="5" id="KW-0539">Nucleus</keyword>
<feature type="region of interest" description="Disordered" evidence="6">
    <location>
        <begin position="88"/>
        <end position="130"/>
    </location>
</feature>
<keyword evidence="4" id="KW-0804">Transcription</keyword>
<accession>A0AAE1R3G7</accession>
<dbReference type="SUPFAM" id="SSF101936">
    <property type="entry name" value="DNA-binding pseudobarrel domain"/>
    <property type="match status" value="1"/>
</dbReference>
<sequence>MKRGLEFHDKQDLEDGEDGLDNVMVSMEDIQSHQPNEFEPMEEEQIIGAIVGDREFFLNGDDHHLDMNDASIFACTDFPPIPHDFPCMSSSSSTSSAPPLANNIKPFQTSSSSSSASSSNNSASWEVPKSDAEDVNKKILEGGIPPPEDDNCLKFNVMEDLGYMDLIDANEFWDPSTLFQSDQNRQDYNMSDSVQLSQDDNQERKPLLEDYGDQNDGLSFFQGNGELAVIFFEWLKQNKDYISAEDMRSIKLKRSTIESASKRLGGTKEGKKQLLRLILEWVEQYQLQKKRMSEAAASDSPCQYQEPNLNSNASFQYNTNVVPDPSACFYPSPWMPTPATYIPPPEPFYPTPTGAGLAGGYPYCNGPSFTPPLSQTVNGNMEYQTMDSTQSWPPSQISAMEASQYSPLIPENDCNVAANANPNDLFSQHPYQLFDENGERLVRLGSSATKEARKKRMARSRRLSSHHYRHLSHQTQHQSRSSDQSLRMVAENCTMSPANNPGNWVYWPSAAPSPMMMVPPPDAPHQYPTTERPGMQRQNHQKHGSAGKRSQGLKMEKNLKFLLQKVLKQSDVGNLGRIVLPKKEAESHLPELESRDGITIAMEDIGISRVWNIKYRFWPNNKSRMYLLENTGDFVRANGLQEGDFIVIYADTKCGKYLIRGIKVRQTGPKAEGKKPAKKKSRTSSSTAKCSPAAPM</sequence>
<evidence type="ECO:0000259" key="7">
    <source>
        <dbReference type="PROSITE" id="PS50863"/>
    </source>
</evidence>
<dbReference type="FunFam" id="2.40.330.10:FF:000003">
    <property type="entry name" value="B3 domain-containing transcription factor FUS3"/>
    <property type="match status" value="1"/>
</dbReference>
<dbReference type="Gene3D" id="2.40.330.10">
    <property type="entry name" value="DNA-binding pseudobarrel domain"/>
    <property type="match status" value="1"/>
</dbReference>